<evidence type="ECO:0000313" key="2">
    <source>
        <dbReference type="EMBL" id="MDR9946448.1"/>
    </source>
</evidence>
<reference evidence="2" key="2">
    <citation type="submission" date="2022-11" db="EMBL/GenBank/DDBJ databases">
        <title>blaNDM-1 and qnrB1 co-producing ST413 Enterobacter.</title>
        <authorList>
            <person name="Halder G."/>
            <person name="Chaudhuri B."/>
            <person name="Dutta S."/>
        </authorList>
    </citation>
    <scope>NUCLEOTIDE SEQUENCE</scope>
    <source>
        <strain evidence="2">PEER684</strain>
    </source>
</reference>
<dbReference type="Proteomes" id="UP001185068">
    <property type="component" value="Unassembled WGS sequence"/>
</dbReference>
<accession>A0A0F0ZYX1</accession>
<dbReference type="AlphaFoldDB" id="A0A0F0ZYX1"/>
<dbReference type="RefSeq" id="WP_045286897.1">
    <property type="nucleotide sequence ID" value="NZ_JALLIR010000001.1"/>
</dbReference>
<proteinExistence type="predicted"/>
<sequence length="175" mass="19334">MRPFRRNSRPKVSKAGAVLVALLTTGMGGGDVKINDLWIFVSRMSASLKTLSVRNLSDAPLPFKMIKNNEYINFYNTEDITLTDGTHITAIDLRLSKERDGAAPFLSFSPSGRCITLDAVKQHYPHLELTDYPRGRSGNEVTSYTASKDKNGEKISFSFTVNKPDCLDSVVISAD</sequence>
<organism evidence="1 3">
    <name type="scientific">Enterobacter sichuanensis</name>
    <dbReference type="NCBI Taxonomy" id="2071710"/>
    <lineage>
        <taxon>Bacteria</taxon>
        <taxon>Pseudomonadati</taxon>
        <taxon>Pseudomonadota</taxon>
        <taxon>Gammaproteobacteria</taxon>
        <taxon>Enterobacterales</taxon>
        <taxon>Enterobacteriaceae</taxon>
        <taxon>Enterobacter</taxon>
        <taxon>Enterobacter cloacae complex</taxon>
    </lineage>
</organism>
<dbReference type="Proteomes" id="UP000033352">
    <property type="component" value="Unassembled WGS sequence"/>
</dbReference>
<comment type="caution">
    <text evidence="1">The sequence shown here is derived from an EMBL/GenBank/DDBJ whole genome shotgun (WGS) entry which is preliminary data.</text>
</comment>
<dbReference type="EMBL" id="JALLIR010000001">
    <property type="protein sequence ID" value="MDR9946448.1"/>
    <property type="molecule type" value="Genomic_DNA"/>
</dbReference>
<evidence type="ECO:0000313" key="1">
    <source>
        <dbReference type="EMBL" id="KJN14693.1"/>
    </source>
</evidence>
<dbReference type="PATRIC" id="fig|1619248.3.peg.5100"/>
<gene>
    <name evidence="2" type="ORF">MX989_10190</name>
    <name evidence="1" type="ORF">SS37_24515</name>
</gene>
<evidence type="ECO:0000313" key="3">
    <source>
        <dbReference type="Proteomes" id="UP000033352"/>
    </source>
</evidence>
<protein>
    <submittedName>
        <fullName evidence="1">Uncharacterized protein</fullName>
    </submittedName>
</protein>
<name>A0A0F0ZYX1_9ENTR</name>
<dbReference type="EMBL" id="JZYX01000087">
    <property type="protein sequence ID" value="KJN14693.1"/>
    <property type="molecule type" value="Genomic_DNA"/>
</dbReference>
<reference evidence="1 3" key="1">
    <citation type="submission" date="2015-03" db="EMBL/GenBank/DDBJ databases">
        <authorList>
            <person name="McCorrison J."/>
            <person name="Sanka R."/>
            <person name="Adams M."/>
            <person name="Brinkac L."/>
            <person name="Nierman W."/>
            <person name="Sutton G."/>
            <person name="Nelson K."/>
            <person name="Kiedrowski L."/>
            <person name="Guerrero D."/>
            <person name="Bonomo R."/>
        </authorList>
    </citation>
    <scope>NUCLEOTIDE SEQUENCE [LARGE SCALE GENOMIC DNA]</scope>
    <source>
        <strain evidence="1 3">35699</strain>
    </source>
</reference>